<keyword evidence="2" id="KW-0808">Transferase</keyword>
<dbReference type="Gene3D" id="3.40.50.150">
    <property type="entry name" value="Vaccinia Virus protein VP39"/>
    <property type="match status" value="1"/>
</dbReference>
<evidence type="ECO:0000256" key="1">
    <source>
        <dbReference type="SAM" id="Phobius"/>
    </source>
</evidence>
<keyword evidence="1" id="KW-0472">Membrane</keyword>
<dbReference type="PANTHER" id="PTHR14614">
    <property type="entry name" value="HEPATOCELLULAR CARCINOMA-ASSOCIATED ANTIGEN"/>
    <property type="match status" value="1"/>
</dbReference>
<dbReference type="EMBL" id="QGNW01001286">
    <property type="protein sequence ID" value="RVW47323.1"/>
    <property type="molecule type" value="Genomic_DNA"/>
</dbReference>
<sequence>MLWTRILLLQGKKVVELGSGCGLVSCIAALLGAQVFLTNLLNRLRLLKKNVEANLKQGDLRGSVTIHELTWGDDPEPELIKSLPAYAMWGTNTIALAGEL</sequence>
<gene>
    <name evidence="2" type="primary">mettl21a_1</name>
    <name evidence="2" type="ORF">CK203_089684</name>
</gene>
<dbReference type="GO" id="GO:0008168">
    <property type="term" value="F:methyltransferase activity"/>
    <property type="evidence" value="ECO:0007669"/>
    <property type="project" value="UniProtKB-KW"/>
</dbReference>
<feature type="transmembrane region" description="Helical" evidence="1">
    <location>
        <begin position="17"/>
        <end position="41"/>
    </location>
</feature>
<accession>A0A438EHW5</accession>
<dbReference type="Pfam" id="PF10294">
    <property type="entry name" value="Methyltransf_16"/>
    <property type="match status" value="1"/>
</dbReference>
<dbReference type="PANTHER" id="PTHR14614:SF109">
    <property type="entry name" value="RIBOSOMAL LYSINE N-METHYLTRANSFERASE 5"/>
    <property type="match status" value="1"/>
</dbReference>
<reference evidence="2 3" key="1">
    <citation type="journal article" date="2018" name="PLoS Genet.">
        <title>Population sequencing reveals clonal diversity and ancestral inbreeding in the grapevine cultivar Chardonnay.</title>
        <authorList>
            <person name="Roach M.J."/>
            <person name="Johnson D.L."/>
            <person name="Bohlmann J."/>
            <person name="van Vuuren H.J."/>
            <person name="Jones S.J."/>
            <person name="Pretorius I.S."/>
            <person name="Schmidt S.A."/>
            <person name="Borneman A.R."/>
        </authorList>
    </citation>
    <scope>NUCLEOTIDE SEQUENCE [LARGE SCALE GENOMIC DNA]</scope>
    <source>
        <strain evidence="3">cv. Chardonnay</strain>
        <tissue evidence="2">Leaf</tissue>
    </source>
</reference>
<keyword evidence="2" id="KW-0489">Methyltransferase</keyword>
<evidence type="ECO:0000313" key="3">
    <source>
        <dbReference type="Proteomes" id="UP000288805"/>
    </source>
</evidence>
<name>A0A438EHW5_VITVI</name>
<protein>
    <submittedName>
        <fullName evidence="2">Protein N-lysine methyltransferase METTL21A</fullName>
    </submittedName>
</protein>
<keyword evidence="1" id="KW-0812">Transmembrane</keyword>
<dbReference type="GO" id="GO:0032259">
    <property type="term" value="P:methylation"/>
    <property type="evidence" value="ECO:0007669"/>
    <property type="project" value="UniProtKB-KW"/>
</dbReference>
<evidence type="ECO:0000313" key="2">
    <source>
        <dbReference type="EMBL" id="RVW47323.1"/>
    </source>
</evidence>
<dbReference type="SUPFAM" id="SSF53335">
    <property type="entry name" value="S-adenosyl-L-methionine-dependent methyltransferases"/>
    <property type="match status" value="1"/>
</dbReference>
<dbReference type="AlphaFoldDB" id="A0A438EHW5"/>
<proteinExistence type="predicted"/>
<dbReference type="InterPro" id="IPR019410">
    <property type="entry name" value="Methyltransf_16"/>
</dbReference>
<dbReference type="InterPro" id="IPR029063">
    <property type="entry name" value="SAM-dependent_MTases_sf"/>
</dbReference>
<keyword evidence="1" id="KW-1133">Transmembrane helix</keyword>
<organism evidence="2 3">
    <name type="scientific">Vitis vinifera</name>
    <name type="common">Grape</name>
    <dbReference type="NCBI Taxonomy" id="29760"/>
    <lineage>
        <taxon>Eukaryota</taxon>
        <taxon>Viridiplantae</taxon>
        <taxon>Streptophyta</taxon>
        <taxon>Embryophyta</taxon>
        <taxon>Tracheophyta</taxon>
        <taxon>Spermatophyta</taxon>
        <taxon>Magnoliopsida</taxon>
        <taxon>eudicotyledons</taxon>
        <taxon>Gunneridae</taxon>
        <taxon>Pentapetalae</taxon>
        <taxon>rosids</taxon>
        <taxon>Vitales</taxon>
        <taxon>Vitaceae</taxon>
        <taxon>Viteae</taxon>
        <taxon>Vitis</taxon>
    </lineage>
</organism>
<dbReference type="Proteomes" id="UP000288805">
    <property type="component" value="Unassembled WGS sequence"/>
</dbReference>
<comment type="caution">
    <text evidence="2">The sequence shown here is derived from an EMBL/GenBank/DDBJ whole genome shotgun (WGS) entry which is preliminary data.</text>
</comment>